<sequence>MANRRTNMTIRQLELYTELREELRMFRIVTRLQGENFPGGIELRLMERVLPNLIDLGRGEWNVRDQQQVMELRRLMSFALRRFLDLWGM</sequence>
<dbReference type="Proteomes" id="UP000095282">
    <property type="component" value="Unplaced"/>
</dbReference>
<proteinExistence type="predicted"/>
<name>A0A1I7UEZ6_9PELO</name>
<organism evidence="1 2">
    <name type="scientific">Caenorhabditis tropicalis</name>
    <dbReference type="NCBI Taxonomy" id="1561998"/>
    <lineage>
        <taxon>Eukaryota</taxon>
        <taxon>Metazoa</taxon>
        <taxon>Ecdysozoa</taxon>
        <taxon>Nematoda</taxon>
        <taxon>Chromadorea</taxon>
        <taxon>Rhabditida</taxon>
        <taxon>Rhabditina</taxon>
        <taxon>Rhabditomorpha</taxon>
        <taxon>Rhabditoidea</taxon>
        <taxon>Rhabditidae</taxon>
        <taxon>Peloderinae</taxon>
        <taxon>Caenorhabditis</taxon>
    </lineage>
</organism>
<evidence type="ECO:0000313" key="2">
    <source>
        <dbReference type="WBParaSite" id="Csp11.Scaffold629.g8644.t1"/>
    </source>
</evidence>
<dbReference type="WBParaSite" id="Csp11.Scaffold629.g8644.t1">
    <property type="protein sequence ID" value="Csp11.Scaffold629.g8644.t1"/>
    <property type="gene ID" value="Csp11.Scaffold629.g8644"/>
</dbReference>
<protein>
    <submittedName>
        <fullName evidence="2">NR LBD domain-containing protein</fullName>
    </submittedName>
</protein>
<dbReference type="AlphaFoldDB" id="A0A1I7UEZ6"/>
<keyword evidence="1" id="KW-1185">Reference proteome</keyword>
<evidence type="ECO:0000313" key="1">
    <source>
        <dbReference type="Proteomes" id="UP000095282"/>
    </source>
</evidence>
<accession>A0A1I7UEZ6</accession>
<reference evidence="2" key="1">
    <citation type="submission" date="2016-11" db="UniProtKB">
        <authorList>
            <consortium name="WormBaseParasite"/>
        </authorList>
    </citation>
    <scope>IDENTIFICATION</scope>
</reference>